<dbReference type="PRINTS" id="PR00411">
    <property type="entry name" value="PNDRDTASEI"/>
</dbReference>
<keyword evidence="3" id="KW-0274">FAD</keyword>
<dbReference type="GO" id="GO:0005737">
    <property type="term" value="C:cytoplasm"/>
    <property type="evidence" value="ECO:0007669"/>
    <property type="project" value="TreeGrafter"/>
</dbReference>
<evidence type="ECO:0000259" key="5">
    <source>
        <dbReference type="Pfam" id="PF07992"/>
    </source>
</evidence>
<dbReference type="AlphaFoldDB" id="A0AAJ4TDA6"/>
<protein>
    <submittedName>
        <fullName evidence="7">FAD-dependent oxidoreductase</fullName>
    </submittedName>
</protein>
<dbReference type="PANTHER" id="PTHR43557">
    <property type="entry name" value="APOPTOSIS-INDUCING FACTOR 1"/>
    <property type="match status" value="1"/>
</dbReference>
<dbReference type="PRINTS" id="PR00368">
    <property type="entry name" value="FADPNR"/>
</dbReference>
<organism evidence="7 8">
    <name type="scientific">Agrobacterium tumefaciens</name>
    <dbReference type="NCBI Taxonomy" id="358"/>
    <lineage>
        <taxon>Bacteria</taxon>
        <taxon>Pseudomonadati</taxon>
        <taxon>Pseudomonadota</taxon>
        <taxon>Alphaproteobacteria</taxon>
        <taxon>Hyphomicrobiales</taxon>
        <taxon>Rhizobiaceae</taxon>
        <taxon>Rhizobium/Agrobacterium group</taxon>
        <taxon>Agrobacterium</taxon>
        <taxon>Agrobacterium tumefaciens complex</taxon>
    </lineage>
</organism>
<accession>A0AAJ4TDA6</accession>
<dbReference type="InterPro" id="IPR028202">
    <property type="entry name" value="Reductase_C"/>
</dbReference>
<dbReference type="RefSeq" id="WP_333722694.1">
    <property type="nucleotide sequence ID" value="NZ_CP049219.1"/>
</dbReference>
<dbReference type="InterPro" id="IPR036188">
    <property type="entry name" value="FAD/NAD-bd_sf"/>
</dbReference>
<dbReference type="Proteomes" id="UP000663946">
    <property type="component" value="Plasmid pQ15_94_2"/>
</dbReference>
<dbReference type="InterPro" id="IPR050446">
    <property type="entry name" value="FAD-oxidoreductase/Apoptosis"/>
</dbReference>
<feature type="domain" description="Reductase C-terminal" evidence="6">
    <location>
        <begin position="330"/>
        <end position="413"/>
    </location>
</feature>
<evidence type="ECO:0000256" key="3">
    <source>
        <dbReference type="ARBA" id="ARBA00022827"/>
    </source>
</evidence>
<evidence type="ECO:0000313" key="8">
    <source>
        <dbReference type="Proteomes" id="UP000663946"/>
    </source>
</evidence>
<keyword evidence="2" id="KW-0285">Flavoprotein</keyword>
<evidence type="ECO:0000256" key="4">
    <source>
        <dbReference type="ARBA" id="ARBA00023002"/>
    </source>
</evidence>
<dbReference type="SUPFAM" id="SSF55424">
    <property type="entry name" value="FAD/NAD-linked reductases, dimerisation (C-terminal) domain"/>
    <property type="match status" value="1"/>
</dbReference>
<evidence type="ECO:0000313" key="7">
    <source>
        <dbReference type="EMBL" id="QTG16902.1"/>
    </source>
</evidence>
<proteinExistence type="predicted"/>
<geneLocation type="plasmid" evidence="7 8">
    <name>pQ15_94_2</name>
</geneLocation>
<reference evidence="7" key="1">
    <citation type="submission" date="2020-02" db="EMBL/GenBank/DDBJ databases">
        <title>Unexpected conservation and global transmission of agrobacterial virulence plasmids.</title>
        <authorList>
            <person name="Weisberg A.J."/>
            <person name="Davis E.W. II"/>
            <person name="Tabima J.R."/>
            <person name="Belcher M.S."/>
            <person name="Miller M."/>
            <person name="Kuo C.-H."/>
            <person name="Loper J.E."/>
            <person name="Grunwald N.J."/>
            <person name="Putnam M.L."/>
            <person name="Chang J.H."/>
        </authorList>
    </citation>
    <scope>NUCLEOTIDE SEQUENCE</scope>
    <source>
        <strain evidence="7">Q15/94</strain>
        <plasmid evidence="7">pQ15_94_2</plasmid>
    </source>
</reference>
<dbReference type="EMBL" id="CP049219">
    <property type="protein sequence ID" value="QTG16902.1"/>
    <property type="molecule type" value="Genomic_DNA"/>
</dbReference>
<dbReference type="InterPro" id="IPR023753">
    <property type="entry name" value="FAD/NAD-binding_dom"/>
</dbReference>
<keyword evidence="4" id="KW-0560">Oxidoreductase</keyword>
<evidence type="ECO:0000256" key="1">
    <source>
        <dbReference type="ARBA" id="ARBA00001974"/>
    </source>
</evidence>
<keyword evidence="7" id="KW-0614">Plasmid</keyword>
<sequence length="415" mass="44803">MLDYVKTRFDVVIVGAGHAGAQTAMLLRQYGFEGSVAIIGDEPEMPYERPPLSKDYLSQEKTFDRILLRPASFWAERSITLLTGREVDMVDPSDMKVISDDGSVVSYGKLVWATGGRARRLRCAGGDLVGVHSVRTRANVDAIRAELAGVSDVAVIGGGYIGLESAAVLSKLGKKVVVLEAQDRVLARVAGHTISRFYEAEHRAHGVDIRLGSQVDRIEGTDQKVSGVRLGSGEIIPCQMVIVGIGIVPSIDALISAGVSYQAGNGVVIDEFCRTSMPDIYAVGDCALHANPFADGAQIRLESVQNANDTASTVARSIMGAPKPYYAVPWFWSNQYDLRLQTVGLSSGHDEEVVRGDPGSRSFSTIYLKKGRVIALDCVNATKDYVQGKRLVELGTRTTKEVLSNQSTVLRDIAQ</sequence>
<dbReference type="Gene3D" id="3.50.50.60">
    <property type="entry name" value="FAD/NAD(P)-binding domain"/>
    <property type="match status" value="2"/>
</dbReference>
<feature type="domain" description="FAD/NAD(P)-binding" evidence="5">
    <location>
        <begin position="9"/>
        <end position="310"/>
    </location>
</feature>
<dbReference type="GO" id="GO:0016651">
    <property type="term" value="F:oxidoreductase activity, acting on NAD(P)H"/>
    <property type="evidence" value="ECO:0007669"/>
    <property type="project" value="TreeGrafter"/>
</dbReference>
<dbReference type="InterPro" id="IPR016156">
    <property type="entry name" value="FAD/NAD-linked_Rdtase_dimer_sf"/>
</dbReference>
<dbReference type="SUPFAM" id="SSF51905">
    <property type="entry name" value="FAD/NAD(P)-binding domain"/>
    <property type="match status" value="1"/>
</dbReference>
<dbReference type="PANTHER" id="PTHR43557:SF2">
    <property type="entry name" value="RIESKE DOMAIN-CONTAINING PROTEIN-RELATED"/>
    <property type="match status" value="1"/>
</dbReference>
<dbReference type="Pfam" id="PF14759">
    <property type="entry name" value="Reductase_C"/>
    <property type="match status" value="1"/>
</dbReference>
<dbReference type="Gene3D" id="3.30.390.30">
    <property type="match status" value="1"/>
</dbReference>
<dbReference type="Pfam" id="PF07992">
    <property type="entry name" value="Pyr_redox_2"/>
    <property type="match status" value="1"/>
</dbReference>
<comment type="cofactor">
    <cofactor evidence="1">
        <name>FAD</name>
        <dbReference type="ChEBI" id="CHEBI:57692"/>
    </cofactor>
</comment>
<gene>
    <name evidence="7" type="ORF">G6M86_26720</name>
</gene>
<evidence type="ECO:0000259" key="6">
    <source>
        <dbReference type="Pfam" id="PF14759"/>
    </source>
</evidence>
<name>A0AAJ4TDA6_AGRTU</name>
<evidence type="ECO:0000256" key="2">
    <source>
        <dbReference type="ARBA" id="ARBA00022630"/>
    </source>
</evidence>